<evidence type="ECO:0000313" key="1">
    <source>
        <dbReference type="EMBL" id="MFD2408298.1"/>
    </source>
</evidence>
<gene>
    <name evidence="1" type="ORF">ACFSX3_00360</name>
</gene>
<dbReference type="Proteomes" id="UP001597448">
    <property type="component" value="Unassembled WGS sequence"/>
</dbReference>
<organism evidence="1 2">
    <name type="scientific">Paenibacillus rhizoplanae</name>
    <dbReference type="NCBI Taxonomy" id="1917181"/>
    <lineage>
        <taxon>Bacteria</taxon>
        <taxon>Bacillati</taxon>
        <taxon>Bacillota</taxon>
        <taxon>Bacilli</taxon>
        <taxon>Bacillales</taxon>
        <taxon>Paenibacillaceae</taxon>
        <taxon>Paenibacillus</taxon>
    </lineage>
</organism>
<proteinExistence type="predicted"/>
<evidence type="ECO:0008006" key="3">
    <source>
        <dbReference type="Google" id="ProtNLM"/>
    </source>
</evidence>
<name>A0ABW5EZX7_9BACL</name>
<evidence type="ECO:0000313" key="2">
    <source>
        <dbReference type="Proteomes" id="UP001597448"/>
    </source>
</evidence>
<reference evidence="2" key="1">
    <citation type="journal article" date="2019" name="Int. J. Syst. Evol. Microbiol.">
        <title>The Global Catalogue of Microorganisms (GCM) 10K type strain sequencing project: providing services to taxonomists for standard genome sequencing and annotation.</title>
        <authorList>
            <consortium name="The Broad Institute Genomics Platform"/>
            <consortium name="The Broad Institute Genome Sequencing Center for Infectious Disease"/>
            <person name="Wu L."/>
            <person name="Ma J."/>
        </authorList>
    </citation>
    <scope>NUCLEOTIDE SEQUENCE [LARGE SCALE GENOMIC DNA]</scope>
    <source>
        <strain evidence="2">CCM 8725</strain>
    </source>
</reference>
<comment type="caution">
    <text evidence="1">The sequence shown here is derived from an EMBL/GenBank/DDBJ whole genome shotgun (WGS) entry which is preliminary data.</text>
</comment>
<keyword evidence="2" id="KW-1185">Reference proteome</keyword>
<dbReference type="RefSeq" id="WP_209992496.1">
    <property type="nucleotide sequence ID" value="NZ_JBHSVQ010000001.1"/>
</dbReference>
<sequence>MKIEVSNSIISKIHNNVIIDNHHITAGLLKAFEKSYQKFKDIKAVLDLNRYIHLMTELQNQKIIELKMANLILVFENLLSKYLVLQGMEINEVEDLNIQQKLGRVNKELKFIPKNLLGDEFRAGVRNPLFHTGSIPFKSIEEKIEIFNEYYDLLIRIYLKIISVEGCYISRKNYLPELI</sequence>
<protein>
    <recommendedName>
        <fullName evidence="3">Cthe-2314-like HEPN domain-containing protein</fullName>
    </recommendedName>
</protein>
<dbReference type="EMBL" id="JBHUKY010000003">
    <property type="protein sequence ID" value="MFD2408298.1"/>
    <property type="molecule type" value="Genomic_DNA"/>
</dbReference>
<accession>A0ABW5EZX7</accession>